<dbReference type="InterPro" id="IPR001155">
    <property type="entry name" value="OxRdtase_FMN_N"/>
</dbReference>
<dbReference type="Gene3D" id="3.20.20.70">
    <property type="entry name" value="Aldolase class I"/>
    <property type="match status" value="1"/>
</dbReference>
<dbReference type="PATRIC" id="fig|1631356.3.peg.3928"/>
<dbReference type="STRING" id="1631356.VV01_19590"/>
<comment type="similarity">
    <text evidence="2">Belongs to the NADH:flavin oxidoreductase/NADH oxidase family.</text>
</comment>
<evidence type="ECO:0000256" key="1">
    <source>
        <dbReference type="ARBA" id="ARBA00001917"/>
    </source>
</evidence>
<dbReference type="PANTHER" id="PTHR22893">
    <property type="entry name" value="NADH OXIDOREDUCTASE-RELATED"/>
    <property type="match status" value="1"/>
</dbReference>
<comment type="caution">
    <text evidence="5">The sequence shown here is derived from an EMBL/GenBank/DDBJ whole genome shotgun (WGS) entry which is preliminary data.</text>
</comment>
<evidence type="ECO:0000256" key="3">
    <source>
        <dbReference type="ARBA" id="ARBA00023002"/>
    </source>
</evidence>
<gene>
    <name evidence="5" type="ORF">VV01_19590</name>
</gene>
<dbReference type="PANTHER" id="PTHR22893:SF91">
    <property type="entry name" value="NADPH DEHYDROGENASE 2-RELATED"/>
    <property type="match status" value="1"/>
</dbReference>
<dbReference type="Pfam" id="PF00724">
    <property type="entry name" value="Oxidored_FMN"/>
    <property type="match status" value="1"/>
</dbReference>
<evidence type="ECO:0000313" key="5">
    <source>
        <dbReference type="EMBL" id="KNX38838.1"/>
    </source>
</evidence>
<keyword evidence="6" id="KW-1185">Reference proteome</keyword>
<dbReference type="OrthoDB" id="3169239at2"/>
<evidence type="ECO:0000256" key="2">
    <source>
        <dbReference type="ARBA" id="ARBA00005979"/>
    </source>
</evidence>
<organism evidence="5 6">
    <name type="scientific">Luteipulveratus halotolerans</name>
    <dbReference type="NCBI Taxonomy" id="1631356"/>
    <lineage>
        <taxon>Bacteria</taxon>
        <taxon>Bacillati</taxon>
        <taxon>Actinomycetota</taxon>
        <taxon>Actinomycetes</taxon>
        <taxon>Micrococcales</taxon>
        <taxon>Dermacoccaceae</taxon>
        <taxon>Luteipulveratus</taxon>
    </lineage>
</organism>
<accession>A0A0L6CMQ9</accession>
<dbReference type="SUPFAM" id="SSF51395">
    <property type="entry name" value="FMN-linked oxidoreductases"/>
    <property type="match status" value="1"/>
</dbReference>
<name>A0A0L6CMQ9_9MICO</name>
<evidence type="ECO:0000259" key="4">
    <source>
        <dbReference type="Pfam" id="PF00724"/>
    </source>
</evidence>
<dbReference type="FunFam" id="3.20.20.70:FF:000059">
    <property type="entry name" value="N-ethylmaleimide reductase, FMN-linked"/>
    <property type="match status" value="1"/>
</dbReference>
<evidence type="ECO:0000313" key="6">
    <source>
        <dbReference type="Proteomes" id="UP000037397"/>
    </source>
</evidence>
<dbReference type="GO" id="GO:0010181">
    <property type="term" value="F:FMN binding"/>
    <property type="evidence" value="ECO:0007669"/>
    <property type="project" value="InterPro"/>
</dbReference>
<dbReference type="GO" id="GO:0016628">
    <property type="term" value="F:oxidoreductase activity, acting on the CH-CH group of donors, NAD or NADP as acceptor"/>
    <property type="evidence" value="ECO:0007669"/>
    <property type="project" value="UniProtKB-ARBA"/>
</dbReference>
<reference evidence="6" key="1">
    <citation type="submission" date="2015-03" db="EMBL/GenBank/DDBJ databases">
        <title>Luteipulveratus halotolerans sp. nov., a novel actinobacterium (Dermacoccaceae) from Sarawak, Malaysia.</title>
        <authorList>
            <person name="Juboi H."/>
            <person name="Basik A."/>
            <person name="Shamsul S.S."/>
            <person name="Arnold P."/>
            <person name="Schmitt E.K."/>
            <person name="Sanglier J.-J."/>
            <person name="Yeo T."/>
        </authorList>
    </citation>
    <scope>NUCLEOTIDE SEQUENCE [LARGE SCALE GENOMIC DNA]</scope>
    <source>
        <strain evidence="6">C296001</strain>
    </source>
</reference>
<dbReference type="AlphaFoldDB" id="A0A0L6CMQ9"/>
<comment type="cofactor">
    <cofactor evidence="1">
        <name>FMN</name>
        <dbReference type="ChEBI" id="CHEBI:58210"/>
    </cofactor>
</comment>
<dbReference type="EMBL" id="LAIR01000002">
    <property type="protein sequence ID" value="KNX38838.1"/>
    <property type="molecule type" value="Genomic_DNA"/>
</dbReference>
<dbReference type="Proteomes" id="UP000037397">
    <property type="component" value="Unassembled WGS sequence"/>
</dbReference>
<protein>
    <submittedName>
        <fullName evidence="5">1,2-oxophytodienoate reductase</fullName>
    </submittedName>
</protein>
<proteinExistence type="inferred from homology"/>
<dbReference type="InterPro" id="IPR045247">
    <property type="entry name" value="Oye-like"/>
</dbReference>
<dbReference type="InterPro" id="IPR013785">
    <property type="entry name" value="Aldolase_TIM"/>
</dbReference>
<dbReference type="GO" id="GO:0005829">
    <property type="term" value="C:cytosol"/>
    <property type="evidence" value="ECO:0007669"/>
    <property type="project" value="UniProtKB-ARBA"/>
</dbReference>
<keyword evidence="3" id="KW-0560">Oxidoreductase</keyword>
<dbReference type="CDD" id="cd02933">
    <property type="entry name" value="OYE_like_FMN"/>
    <property type="match status" value="1"/>
</dbReference>
<dbReference type="RefSeq" id="WP_050671356.1">
    <property type="nucleotide sequence ID" value="NZ_LAIR01000002.1"/>
</dbReference>
<feature type="domain" description="NADH:flavin oxidoreductase/NADH oxidase N-terminal" evidence="4">
    <location>
        <begin position="4"/>
        <end position="334"/>
    </location>
</feature>
<sequence>MTLLWTPTTVGAMQLPHRLAMAPMTRDRALPDGTPGPSAARYYAQRASLGLLITEGTQPSEDGQGYLLTPGLHTDEHVRGWREVADAVHAEGGHLVVQLMHAGRLSHPDNTPHGRQSVAPSAIASGTQMFTAEGMKDAPEPRALTTDEVRATVDDFRQAARRAVDAGIDAVEIHGANGYLVQQFLAEASNARTDEYGGSPSARAQFAIQVVRAVVDEIGAARTAIRISPAPAEGGVDHAGIDEGETSREVYRHLIAGIAPLRPAYLHVMHHGDDAFLKEIRELWPTTLIVNRPGRDRDTIADDVDAGLADVVSIGARALANPDLAHRLRTGADLNEPDRASFFGGGDEGYVDYPALTTS</sequence>